<reference evidence="3" key="1">
    <citation type="journal article" date="2019" name="Int. J. Syst. Evol. Microbiol.">
        <title>The Global Catalogue of Microorganisms (GCM) 10K type strain sequencing project: providing services to taxonomists for standard genome sequencing and annotation.</title>
        <authorList>
            <consortium name="The Broad Institute Genomics Platform"/>
            <consortium name="The Broad Institute Genome Sequencing Center for Infectious Disease"/>
            <person name="Wu L."/>
            <person name="Ma J."/>
        </authorList>
    </citation>
    <scope>NUCLEOTIDE SEQUENCE [LARGE SCALE GENOMIC DNA]</scope>
    <source>
        <strain evidence="3">JCM 11756</strain>
    </source>
</reference>
<evidence type="ECO:0000313" key="2">
    <source>
        <dbReference type="EMBL" id="GAA1422995.1"/>
    </source>
</evidence>
<dbReference type="PROSITE" id="PS51257">
    <property type="entry name" value="PROKAR_LIPOPROTEIN"/>
    <property type="match status" value="1"/>
</dbReference>
<dbReference type="RefSeq" id="WP_344012551.1">
    <property type="nucleotide sequence ID" value="NZ_BAAAIZ010000033.1"/>
</dbReference>
<feature type="chain" id="PRO_5046651661" description="Lipoprotein" evidence="1">
    <location>
        <begin position="33"/>
        <end position="324"/>
    </location>
</feature>
<evidence type="ECO:0008006" key="4">
    <source>
        <dbReference type="Google" id="ProtNLM"/>
    </source>
</evidence>
<protein>
    <recommendedName>
        <fullName evidence="4">Lipoprotein</fullName>
    </recommendedName>
</protein>
<evidence type="ECO:0000256" key="1">
    <source>
        <dbReference type="SAM" id="SignalP"/>
    </source>
</evidence>
<proteinExistence type="predicted"/>
<keyword evidence="3" id="KW-1185">Reference proteome</keyword>
<evidence type="ECO:0000313" key="3">
    <source>
        <dbReference type="Proteomes" id="UP001500973"/>
    </source>
</evidence>
<sequence>MFSTVKRNGGFRARTLLAPLCAALTMSTVVLAGCGGPADRPQAGKGTAAAAARAGEARELTDAERITVERGEEILVARCMRERGFRYWPGPVAGLADRQGHGYVLTDVAWAKRYGYGRELEERARRARLEDRNTAYTERLNRRDLARYNKALDGTLEKDPLKVELPRGGTVWMPRDGCRARAMAELYGDLPTWFRVKKTVQSLTALYAPDILADPRFKRAVGAWSACMRKAGHPYATPREIREQRPRITRGMSPEEARATEVRLAVAEATCANRTPLARTARSLEKRLREEKLRPYRDDIATFQRMSLTALSRARALEADAATP</sequence>
<dbReference type="Proteomes" id="UP001500973">
    <property type="component" value="Unassembled WGS sequence"/>
</dbReference>
<name>A0ABP4JL81_9ACTN</name>
<accession>A0ABP4JL81</accession>
<gene>
    <name evidence="2" type="ORF">GCM10009601_25340</name>
</gene>
<organism evidence="2 3">
    <name type="scientific">Streptomyces thermospinosisporus</name>
    <dbReference type="NCBI Taxonomy" id="161482"/>
    <lineage>
        <taxon>Bacteria</taxon>
        <taxon>Bacillati</taxon>
        <taxon>Actinomycetota</taxon>
        <taxon>Actinomycetes</taxon>
        <taxon>Kitasatosporales</taxon>
        <taxon>Streptomycetaceae</taxon>
        <taxon>Streptomyces</taxon>
    </lineage>
</organism>
<comment type="caution">
    <text evidence="2">The sequence shown here is derived from an EMBL/GenBank/DDBJ whole genome shotgun (WGS) entry which is preliminary data.</text>
</comment>
<keyword evidence="1" id="KW-0732">Signal</keyword>
<feature type="signal peptide" evidence="1">
    <location>
        <begin position="1"/>
        <end position="32"/>
    </location>
</feature>
<dbReference type="EMBL" id="BAAAIZ010000033">
    <property type="protein sequence ID" value="GAA1422995.1"/>
    <property type="molecule type" value="Genomic_DNA"/>
</dbReference>